<gene>
    <name evidence="1" type="ORF">SAMN05444266_105370</name>
</gene>
<organism evidence="1 2">
    <name type="scientific">Chitinophaga jiangningensis</name>
    <dbReference type="NCBI Taxonomy" id="1419482"/>
    <lineage>
        <taxon>Bacteria</taxon>
        <taxon>Pseudomonadati</taxon>
        <taxon>Bacteroidota</taxon>
        <taxon>Chitinophagia</taxon>
        <taxon>Chitinophagales</taxon>
        <taxon>Chitinophagaceae</taxon>
        <taxon>Chitinophaga</taxon>
    </lineage>
</organism>
<name>A0A1M7EBD3_9BACT</name>
<evidence type="ECO:0000313" key="1">
    <source>
        <dbReference type="EMBL" id="SHL89047.1"/>
    </source>
</evidence>
<dbReference type="AlphaFoldDB" id="A0A1M7EBD3"/>
<protein>
    <recommendedName>
        <fullName evidence="3">DUF4302 domain-containing protein</fullName>
    </recommendedName>
</protein>
<dbReference type="STRING" id="1419482.SAMN05444266_105370"/>
<dbReference type="Proteomes" id="UP000184420">
    <property type="component" value="Unassembled WGS sequence"/>
</dbReference>
<sequence length="438" mass="47923">MIKKLALYIVLSGMALSGCNKTDDPFMDDPDTRLMARLAENEQLLTSAEFGWKATIYPKGGKGFSYYFKFGKDNSVEMLSDFDAVTATELKSSTYRLKALQWPTLIFDTYNYIHLPNDPAPGVSGGTAGAGLQSDFQFAMDKMVGDTFFLKGVDRQNVMTMVRLTSAEQKEILAGKMAGSMVNMFSYALAVRYPTVTFKDGKLMDLALNPATRRIRIGYMLDETNVFSKTRGYAYTYRGIILDSAVVYNGFVVKELIWDEAKLTYAIKSGETTLYAAGGVIPAVPLAPVFGVGKDYTSIDYTPATLKGTLGTDFDAAFTSSANLFKGANGTLNTVKIIINGDNTYTLRVNYVTTAAFAANLIFTVTKNPDGSFKLVFNSQDGNATTRATLIQPLKTYFESSSWKIRWVINTIPGSSLTLGGLAKANDDTQYFYGVAGN</sequence>
<keyword evidence="2" id="KW-1185">Reference proteome</keyword>
<dbReference type="RefSeq" id="WP_178372144.1">
    <property type="nucleotide sequence ID" value="NZ_FRBL01000005.1"/>
</dbReference>
<dbReference type="InterPro" id="IPR025396">
    <property type="entry name" value="DUF4302"/>
</dbReference>
<dbReference type="PROSITE" id="PS51257">
    <property type="entry name" value="PROKAR_LIPOPROTEIN"/>
    <property type="match status" value="1"/>
</dbReference>
<dbReference type="EMBL" id="FRBL01000005">
    <property type="protein sequence ID" value="SHL89047.1"/>
    <property type="molecule type" value="Genomic_DNA"/>
</dbReference>
<proteinExistence type="predicted"/>
<evidence type="ECO:0000313" key="2">
    <source>
        <dbReference type="Proteomes" id="UP000184420"/>
    </source>
</evidence>
<evidence type="ECO:0008006" key="3">
    <source>
        <dbReference type="Google" id="ProtNLM"/>
    </source>
</evidence>
<dbReference type="Pfam" id="PF14135">
    <property type="entry name" value="DUF4302"/>
    <property type="match status" value="1"/>
</dbReference>
<accession>A0A1M7EBD3</accession>
<reference evidence="1 2" key="1">
    <citation type="submission" date="2016-11" db="EMBL/GenBank/DDBJ databases">
        <authorList>
            <person name="Jaros S."/>
            <person name="Januszkiewicz K."/>
            <person name="Wedrychowicz H."/>
        </authorList>
    </citation>
    <scope>NUCLEOTIDE SEQUENCE [LARGE SCALE GENOMIC DNA]</scope>
    <source>
        <strain evidence="1 2">DSM 27406</strain>
    </source>
</reference>